<evidence type="ECO:0000313" key="3">
    <source>
        <dbReference type="Proteomes" id="UP000799437"/>
    </source>
</evidence>
<accession>A0A6A6VPU1</accession>
<gene>
    <name evidence="2" type="ORF">EJ05DRAFT_490751</name>
</gene>
<sequence length="154" mass="16518">MFSSTLAQDAGASFTRSSDFRFHQTDQQRSRNWSLSTGRNIFLSQLQFPSWQGGSRNEERSFGESRLQSSQDLPEAPSSIEQAIPLLCVPSGTQGVNGRNGIAHNRAIPQAHGAIDSFALSNTGLDVEAGDNGSVRGAQGFPHGPFSSAEVLSH</sequence>
<dbReference type="EMBL" id="ML996602">
    <property type="protein sequence ID" value="KAF2752642.1"/>
    <property type="molecule type" value="Genomic_DNA"/>
</dbReference>
<proteinExistence type="predicted"/>
<dbReference type="Proteomes" id="UP000799437">
    <property type="component" value="Unassembled WGS sequence"/>
</dbReference>
<feature type="region of interest" description="Disordered" evidence="1">
    <location>
        <begin position="50"/>
        <end position="76"/>
    </location>
</feature>
<reference evidence="2" key="1">
    <citation type="journal article" date="2020" name="Stud. Mycol.">
        <title>101 Dothideomycetes genomes: a test case for predicting lifestyles and emergence of pathogens.</title>
        <authorList>
            <person name="Haridas S."/>
            <person name="Albert R."/>
            <person name="Binder M."/>
            <person name="Bloem J."/>
            <person name="Labutti K."/>
            <person name="Salamov A."/>
            <person name="Andreopoulos B."/>
            <person name="Baker S."/>
            <person name="Barry K."/>
            <person name="Bills G."/>
            <person name="Bluhm B."/>
            <person name="Cannon C."/>
            <person name="Castanera R."/>
            <person name="Culley D."/>
            <person name="Daum C."/>
            <person name="Ezra D."/>
            <person name="Gonzalez J."/>
            <person name="Henrissat B."/>
            <person name="Kuo A."/>
            <person name="Liang C."/>
            <person name="Lipzen A."/>
            <person name="Lutzoni F."/>
            <person name="Magnuson J."/>
            <person name="Mondo S."/>
            <person name="Nolan M."/>
            <person name="Ohm R."/>
            <person name="Pangilinan J."/>
            <person name="Park H.-J."/>
            <person name="Ramirez L."/>
            <person name="Alfaro M."/>
            <person name="Sun H."/>
            <person name="Tritt A."/>
            <person name="Yoshinaga Y."/>
            <person name="Zwiers L.-H."/>
            <person name="Turgeon B."/>
            <person name="Goodwin S."/>
            <person name="Spatafora J."/>
            <person name="Crous P."/>
            <person name="Grigoriev I."/>
        </authorList>
    </citation>
    <scope>NUCLEOTIDE SEQUENCE</scope>
    <source>
        <strain evidence="2">CBS 121739</strain>
    </source>
</reference>
<evidence type="ECO:0000256" key="1">
    <source>
        <dbReference type="SAM" id="MobiDB-lite"/>
    </source>
</evidence>
<protein>
    <submittedName>
        <fullName evidence="2">Uncharacterized protein</fullName>
    </submittedName>
</protein>
<organism evidence="2 3">
    <name type="scientific">Pseudovirgaria hyperparasitica</name>
    <dbReference type="NCBI Taxonomy" id="470096"/>
    <lineage>
        <taxon>Eukaryota</taxon>
        <taxon>Fungi</taxon>
        <taxon>Dikarya</taxon>
        <taxon>Ascomycota</taxon>
        <taxon>Pezizomycotina</taxon>
        <taxon>Dothideomycetes</taxon>
        <taxon>Dothideomycetes incertae sedis</taxon>
        <taxon>Acrospermales</taxon>
        <taxon>Acrospermaceae</taxon>
        <taxon>Pseudovirgaria</taxon>
    </lineage>
</organism>
<dbReference type="AlphaFoldDB" id="A0A6A6VPU1"/>
<evidence type="ECO:0000313" key="2">
    <source>
        <dbReference type="EMBL" id="KAF2752642.1"/>
    </source>
</evidence>
<keyword evidence="3" id="KW-1185">Reference proteome</keyword>
<name>A0A6A6VPU1_9PEZI</name>
<dbReference type="GeneID" id="54486967"/>
<feature type="region of interest" description="Disordered" evidence="1">
    <location>
        <begin position="131"/>
        <end position="154"/>
    </location>
</feature>
<dbReference type="RefSeq" id="XP_033595093.1">
    <property type="nucleotide sequence ID" value="XM_033745913.1"/>
</dbReference>